<evidence type="ECO:0000259" key="8">
    <source>
        <dbReference type="Pfam" id="PF00892"/>
    </source>
</evidence>
<comment type="subcellular location">
    <subcellularLocation>
        <location evidence="1">Membrane</location>
        <topology evidence="1">Multi-pass membrane protein</topology>
    </subcellularLocation>
</comment>
<feature type="transmembrane region" description="Helical" evidence="7">
    <location>
        <begin position="162"/>
        <end position="179"/>
    </location>
</feature>
<feature type="domain" description="EamA" evidence="8">
    <location>
        <begin position="160"/>
        <end position="293"/>
    </location>
</feature>
<name>A0AAU2JHP7_9ACTN</name>
<dbReference type="EMBL" id="CP108264">
    <property type="protein sequence ID" value="WTU72235.1"/>
    <property type="molecule type" value="Genomic_DNA"/>
</dbReference>
<comment type="similarity">
    <text evidence="2">Belongs to the EamA transporter family.</text>
</comment>
<reference evidence="9" key="1">
    <citation type="submission" date="2022-10" db="EMBL/GenBank/DDBJ databases">
        <title>The complete genomes of actinobacterial strains from the NBC collection.</title>
        <authorList>
            <person name="Joergensen T.S."/>
            <person name="Alvarez Arevalo M."/>
            <person name="Sterndorff E.B."/>
            <person name="Faurdal D."/>
            <person name="Vuksanovic O."/>
            <person name="Mourched A.-S."/>
            <person name="Charusanti P."/>
            <person name="Shaw S."/>
            <person name="Blin K."/>
            <person name="Weber T."/>
        </authorList>
    </citation>
    <scope>NUCLEOTIDE SEQUENCE</scope>
    <source>
        <strain evidence="9">NBC_00049</strain>
    </source>
</reference>
<dbReference type="PANTHER" id="PTHR32322:SF2">
    <property type="entry name" value="EAMA DOMAIN-CONTAINING PROTEIN"/>
    <property type="match status" value="1"/>
</dbReference>
<keyword evidence="5 7" id="KW-0472">Membrane</keyword>
<dbReference type="AlphaFoldDB" id="A0AAU2JHP7"/>
<feature type="transmembrane region" description="Helical" evidence="7">
    <location>
        <begin position="191"/>
        <end position="212"/>
    </location>
</feature>
<keyword evidence="4 7" id="KW-1133">Transmembrane helix</keyword>
<evidence type="ECO:0000256" key="7">
    <source>
        <dbReference type="SAM" id="Phobius"/>
    </source>
</evidence>
<dbReference type="InterPro" id="IPR037185">
    <property type="entry name" value="EmrE-like"/>
</dbReference>
<feature type="domain" description="EamA" evidence="8">
    <location>
        <begin position="27"/>
        <end position="150"/>
    </location>
</feature>
<dbReference type="GO" id="GO:0016020">
    <property type="term" value="C:membrane"/>
    <property type="evidence" value="ECO:0007669"/>
    <property type="project" value="UniProtKB-SubCell"/>
</dbReference>
<feature type="transmembrane region" description="Helical" evidence="7">
    <location>
        <begin position="106"/>
        <end position="127"/>
    </location>
</feature>
<dbReference type="InterPro" id="IPR050638">
    <property type="entry name" value="AA-Vitamin_Transporters"/>
</dbReference>
<evidence type="ECO:0000256" key="4">
    <source>
        <dbReference type="ARBA" id="ARBA00022989"/>
    </source>
</evidence>
<sequence>MTSRTTHGAPAGVGGSRPGTLPRTALTALAPSVWGTTYIVTTQLLPPGHPLFAALLRALPAGLIALAVTRTLPRGAWWGKAAVLGVLNIGLLLPLLFVSAERLPGGVAATLAAAQPLVVAVLAVTLLHERLSARRLLWGVTGVAGVGLVVIGPNAALDTVGIAAGLAGAATMALGVTLTKRWGRPAGVGPLAFTGWQLTAGGLFVAPLTFLAEGAPPAIDSRAALGYLWLGLVGSLIAFVLWFQGIATLPVTSVAVLGLCSPLVAAALGAVVLGQTLGPIQLVGFALALAAIVAGQLPAATRPRDAESPPTPAGPDRNAPARSGSADAAVPVRAVPADAPSQDPRQGR</sequence>
<feature type="region of interest" description="Disordered" evidence="6">
    <location>
        <begin position="300"/>
        <end position="348"/>
    </location>
</feature>
<proteinExistence type="inferred from homology"/>
<evidence type="ECO:0000256" key="6">
    <source>
        <dbReference type="SAM" id="MobiDB-lite"/>
    </source>
</evidence>
<evidence type="ECO:0000313" key="9">
    <source>
        <dbReference type="EMBL" id="WTU72235.1"/>
    </source>
</evidence>
<evidence type="ECO:0000256" key="1">
    <source>
        <dbReference type="ARBA" id="ARBA00004141"/>
    </source>
</evidence>
<dbReference type="SUPFAM" id="SSF103481">
    <property type="entry name" value="Multidrug resistance efflux transporter EmrE"/>
    <property type="match status" value="2"/>
</dbReference>
<organism evidence="9">
    <name type="scientific">Streptomyces sp. NBC_00049</name>
    <dbReference type="NCBI Taxonomy" id="2903617"/>
    <lineage>
        <taxon>Bacteria</taxon>
        <taxon>Bacillati</taxon>
        <taxon>Actinomycetota</taxon>
        <taxon>Actinomycetes</taxon>
        <taxon>Kitasatosporales</taxon>
        <taxon>Streptomycetaceae</taxon>
        <taxon>Streptomyces</taxon>
    </lineage>
</organism>
<feature type="transmembrane region" description="Helical" evidence="7">
    <location>
        <begin position="255"/>
        <end position="274"/>
    </location>
</feature>
<feature type="region of interest" description="Disordered" evidence="6">
    <location>
        <begin position="1"/>
        <end position="20"/>
    </location>
</feature>
<evidence type="ECO:0000256" key="5">
    <source>
        <dbReference type="ARBA" id="ARBA00023136"/>
    </source>
</evidence>
<dbReference type="Pfam" id="PF00892">
    <property type="entry name" value="EamA"/>
    <property type="match status" value="2"/>
</dbReference>
<feature type="compositionally biased region" description="Low complexity" evidence="6">
    <location>
        <begin position="326"/>
        <end position="340"/>
    </location>
</feature>
<gene>
    <name evidence="9" type="ORF">OG327_02205</name>
</gene>
<dbReference type="InterPro" id="IPR000620">
    <property type="entry name" value="EamA_dom"/>
</dbReference>
<evidence type="ECO:0000256" key="3">
    <source>
        <dbReference type="ARBA" id="ARBA00022692"/>
    </source>
</evidence>
<accession>A0AAU2JHP7</accession>
<dbReference type="PANTHER" id="PTHR32322">
    <property type="entry name" value="INNER MEMBRANE TRANSPORTER"/>
    <property type="match status" value="1"/>
</dbReference>
<feature type="transmembrane region" description="Helical" evidence="7">
    <location>
        <begin position="224"/>
        <end position="243"/>
    </location>
</feature>
<feature type="transmembrane region" description="Helical" evidence="7">
    <location>
        <begin position="280"/>
        <end position="300"/>
    </location>
</feature>
<feature type="transmembrane region" description="Helical" evidence="7">
    <location>
        <begin position="136"/>
        <end position="156"/>
    </location>
</feature>
<keyword evidence="3 7" id="KW-0812">Transmembrane</keyword>
<evidence type="ECO:0000256" key="2">
    <source>
        <dbReference type="ARBA" id="ARBA00007362"/>
    </source>
</evidence>
<feature type="transmembrane region" description="Helical" evidence="7">
    <location>
        <begin position="81"/>
        <end position="100"/>
    </location>
</feature>
<protein>
    <submittedName>
        <fullName evidence="9">EamA family transporter</fullName>
    </submittedName>
</protein>